<evidence type="ECO:0008006" key="3">
    <source>
        <dbReference type="Google" id="ProtNLM"/>
    </source>
</evidence>
<evidence type="ECO:0000313" key="2">
    <source>
        <dbReference type="Proteomes" id="UP001067235"/>
    </source>
</evidence>
<proteinExistence type="predicted"/>
<organism evidence="1 2">
    <name type="scientific">Gordonia rubripertincta</name>
    <name type="common">Rhodococcus corallinus</name>
    <dbReference type="NCBI Taxonomy" id="36822"/>
    <lineage>
        <taxon>Bacteria</taxon>
        <taxon>Bacillati</taxon>
        <taxon>Actinomycetota</taxon>
        <taxon>Actinomycetes</taxon>
        <taxon>Mycobacteriales</taxon>
        <taxon>Gordoniaceae</taxon>
        <taxon>Gordonia</taxon>
    </lineage>
</organism>
<comment type="caution">
    <text evidence="1">The sequence shown here is derived from an EMBL/GenBank/DDBJ whole genome shotgun (WGS) entry which is preliminary data.</text>
</comment>
<evidence type="ECO:0000313" key="1">
    <source>
        <dbReference type="EMBL" id="MCZ4550324.1"/>
    </source>
</evidence>
<dbReference type="EMBL" id="JAPWIE010000003">
    <property type="protein sequence ID" value="MCZ4550324.1"/>
    <property type="molecule type" value="Genomic_DNA"/>
</dbReference>
<gene>
    <name evidence="1" type="ORF">O4213_10060</name>
</gene>
<sequence>MPAALPGSELRIDAAAVHAAVRELEPVLTELAAISSELDELAGQIASTCWAHASGHVFARAHSRLSAEAVAALDEARAAAAGYAGGLTRAAEVLVNQDADDAASGSPGAGH</sequence>
<protein>
    <recommendedName>
        <fullName evidence="3">ESX-1 secretion-associated protein</fullName>
    </recommendedName>
</protein>
<keyword evidence="2" id="KW-1185">Reference proteome</keyword>
<name>A0ABT4MTJ3_GORRU</name>
<dbReference type="Proteomes" id="UP001067235">
    <property type="component" value="Unassembled WGS sequence"/>
</dbReference>
<dbReference type="RefSeq" id="WP_301570946.1">
    <property type="nucleotide sequence ID" value="NZ_JAPWIE010000003.1"/>
</dbReference>
<accession>A0ABT4MTJ3</accession>
<reference evidence="1" key="1">
    <citation type="submission" date="2022-12" db="EMBL/GenBank/DDBJ databases">
        <authorList>
            <person name="Krivoruchko A.V."/>
            <person name="Elkin A."/>
        </authorList>
    </citation>
    <scope>NUCLEOTIDE SEQUENCE</scope>
    <source>
        <strain evidence="1">IEGM 1388</strain>
    </source>
</reference>